<feature type="region of interest" description="Disordered" evidence="3">
    <location>
        <begin position="883"/>
        <end position="906"/>
    </location>
</feature>
<organism evidence="4">
    <name type="scientific">Chromera velia CCMP2878</name>
    <dbReference type="NCBI Taxonomy" id="1169474"/>
    <lineage>
        <taxon>Eukaryota</taxon>
        <taxon>Sar</taxon>
        <taxon>Alveolata</taxon>
        <taxon>Colpodellida</taxon>
        <taxon>Chromeraceae</taxon>
        <taxon>Chromera</taxon>
    </lineage>
</organism>
<dbReference type="PhylomeDB" id="A0A0G4IEA7"/>
<dbReference type="PANTHER" id="PTHR24123">
    <property type="entry name" value="ANKYRIN REPEAT-CONTAINING"/>
    <property type="match status" value="1"/>
</dbReference>
<dbReference type="InterPro" id="IPR051165">
    <property type="entry name" value="Multifunctional_ANK_Repeat"/>
</dbReference>
<dbReference type="InterPro" id="IPR036770">
    <property type="entry name" value="Ankyrin_rpt-contain_sf"/>
</dbReference>
<dbReference type="EMBL" id="CDMZ01005890">
    <property type="protein sequence ID" value="CEM55579.1"/>
    <property type="molecule type" value="Genomic_DNA"/>
</dbReference>
<keyword evidence="2" id="KW-0040">ANK repeat</keyword>
<evidence type="ECO:0000313" key="4">
    <source>
        <dbReference type="EMBL" id="CEM55579.1"/>
    </source>
</evidence>
<name>A0A0G4IEA7_9ALVE</name>
<dbReference type="PANTHER" id="PTHR24123:SF141">
    <property type="entry name" value="ANKYRIN 2, ISOFORM U"/>
    <property type="match status" value="1"/>
</dbReference>
<evidence type="ECO:0000256" key="2">
    <source>
        <dbReference type="ARBA" id="ARBA00023043"/>
    </source>
</evidence>
<dbReference type="AlphaFoldDB" id="A0A0G4IEA7"/>
<dbReference type="SMART" id="SM00248">
    <property type="entry name" value="ANK"/>
    <property type="match status" value="5"/>
</dbReference>
<feature type="compositionally biased region" description="Basic and acidic residues" evidence="3">
    <location>
        <begin position="884"/>
        <end position="893"/>
    </location>
</feature>
<evidence type="ECO:0000256" key="3">
    <source>
        <dbReference type="SAM" id="MobiDB-lite"/>
    </source>
</evidence>
<dbReference type="SUPFAM" id="SSF48403">
    <property type="entry name" value="Ankyrin repeat"/>
    <property type="match status" value="2"/>
</dbReference>
<keyword evidence="1" id="KW-0677">Repeat</keyword>
<dbReference type="VEuPathDB" id="CryptoDB:Cvel_13656"/>
<dbReference type="InterPro" id="IPR002110">
    <property type="entry name" value="Ankyrin_rpt"/>
</dbReference>
<protein>
    <submittedName>
        <fullName evidence="4">Uncharacterized protein</fullName>
    </submittedName>
</protein>
<gene>
    <name evidence="4" type="ORF">Cvel_13656</name>
</gene>
<accession>A0A0G4IEA7</accession>
<evidence type="ECO:0000256" key="1">
    <source>
        <dbReference type="ARBA" id="ARBA00022737"/>
    </source>
</evidence>
<dbReference type="Gene3D" id="1.25.40.20">
    <property type="entry name" value="Ankyrin repeat-containing domain"/>
    <property type="match status" value="2"/>
</dbReference>
<reference evidence="4" key="1">
    <citation type="submission" date="2014-11" db="EMBL/GenBank/DDBJ databases">
        <authorList>
            <person name="Otto D Thomas"/>
            <person name="Naeem Raeece"/>
        </authorList>
    </citation>
    <scope>NUCLEOTIDE SEQUENCE</scope>
</reference>
<sequence>MTPAKDSDVTSALIASGFLGLRHFWKLSSLSKKLLRCRDDTTTLGIGSVSSGFCSVSEREELWKLIDSCCQQDDARALRQVFSLRGVSGRYPFLLRRILEKNPSSTKCVQFLIELEKERKETSFPSELSDTLISGLTPERFIQLIEVGILHPNSWWETGDRSGPLINRFINLNRFDLAECVLLKGGRVDVCDWEMRNASGASRNAPMCGSTPLQLLVQRLAVGPKTGENRQKGISLLRLIAEASKESGCFDWKARDIPNALTAQEPLSALQLACLRQDAEVVRVLVQVKKSEGENCQETCRGLALLVFVASVNGNGGGGGPAEIDTACADTLNELADLRSVDLNAVNSQRHTPLTLACSLRLNKTAETLLQRGAVPKRVKGYRTQSRPPLREALVSKSASLVSVLMRWKCDPNEVVVPSCRGGGYTALEVVLSDQFPRVSFSGMCTTDGGIPMLKMLLEAGAGLGVAEKDGHSILSFAYSEGCPSAKVMQFLRERGLPVGGGGKGKEGPSRVPLVEAACRADCASMELLLQWGADVNEVQVTPQPKSQSKEQTLAPKETSPLDVVIGRLRRSAEIFDSERRRDFSLIHLLIDRGAHCSPESSSFLFTEFCERGDASLLILLCEKGLGVPNGWKGIAAVVATLLSDRENCSKKTFPKDGILQQWRLADSLLQTVESRGETKPLFQHVSSLLKKSGCRRLFAARAGSGCWIADLISLQEARGTLLAEIIERVEFDTQVIATSTLKSEIRASDHFALYNRVGFSSHEDEPRHYLPSGVRREGEYSPLIVAVKAGWKEGVQALLGTNANVNEWGRCSHGPLCAALEMKEWQLAELLCDHEGWLIREEERLLRSWAEIPLALREKIKILPTRAEANELSLLSLSAPRSARSDSTDRPSRTSSAKVGRLSGPSTSFFPTNPFAKVGWLSRPSTSSFPPNPFGRF</sequence>
<proteinExistence type="predicted"/>